<accession>M0N8E4</accession>
<dbReference type="AlphaFoldDB" id="M0N8E4"/>
<sequence length="141" mass="15203">MAIRRNRTANTPSVSRSLDDLSTDAESRSGGRAFTNLLAWSIGSVARSDVTDVSLANGKSVVGAAPFTVCMVRDAREPYGAGELRFEQTPSLDPLVRRCPEAGDGERHDLSTATDTNCADGRRVLVARTKCSCGWEDERLV</sequence>
<evidence type="ECO:0000256" key="1">
    <source>
        <dbReference type="SAM" id="MobiDB-lite"/>
    </source>
</evidence>
<evidence type="ECO:0000313" key="2">
    <source>
        <dbReference type="EMBL" id="EMA52920.1"/>
    </source>
</evidence>
<organism evidence="2 3">
    <name type="scientific">Halococcus thailandensis JCM 13552</name>
    <dbReference type="NCBI Taxonomy" id="1227457"/>
    <lineage>
        <taxon>Archaea</taxon>
        <taxon>Methanobacteriati</taxon>
        <taxon>Methanobacteriota</taxon>
        <taxon>Stenosarchaea group</taxon>
        <taxon>Halobacteria</taxon>
        <taxon>Halobacteriales</taxon>
        <taxon>Halococcaceae</taxon>
        <taxon>Halococcus</taxon>
    </lineage>
</organism>
<evidence type="ECO:0000313" key="3">
    <source>
        <dbReference type="Proteomes" id="UP000011680"/>
    </source>
</evidence>
<protein>
    <submittedName>
        <fullName evidence="2">Uncharacterized protein</fullName>
    </submittedName>
</protein>
<keyword evidence="3" id="KW-1185">Reference proteome</keyword>
<dbReference type="EMBL" id="AOMF01000155">
    <property type="protein sequence ID" value="EMA52920.1"/>
    <property type="molecule type" value="Genomic_DNA"/>
</dbReference>
<name>M0N8E4_9EURY</name>
<feature type="region of interest" description="Disordered" evidence="1">
    <location>
        <begin position="1"/>
        <end position="28"/>
    </location>
</feature>
<proteinExistence type="predicted"/>
<reference evidence="2 3" key="1">
    <citation type="journal article" date="2014" name="PLoS Genet.">
        <title>Phylogenetically driven sequencing of extremely halophilic archaea reveals strategies for static and dynamic osmo-response.</title>
        <authorList>
            <person name="Becker E.A."/>
            <person name="Seitzer P.M."/>
            <person name="Tritt A."/>
            <person name="Larsen D."/>
            <person name="Krusor M."/>
            <person name="Yao A.I."/>
            <person name="Wu D."/>
            <person name="Madern D."/>
            <person name="Eisen J.A."/>
            <person name="Darling A.E."/>
            <person name="Facciotti M.T."/>
        </authorList>
    </citation>
    <scope>NUCLEOTIDE SEQUENCE [LARGE SCALE GENOMIC DNA]</scope>
    <source>
        <strain evidence="2 3">JCM 13552</strain>
    </source>
</reference>
<comment type="caution">
    <text evidence="2">The sequence shown here is derived from an EMBL/GenBank/DDBJ whole genome shotgun (WGS) entry which is preliminary data.</text>
</comment>
<gene>
    <name evidence="2" type="ORF">C451_10885</name>
</gene>
<dbReference type="Proteomes" id="UP000011680">
    <property type="component" value="Unassembled WGS sequence"/>
</dbReference>
<dbReference type="PATRIC" id="fig|1227457.3.peg.2043"/>